<evidence type="ECO:0000256" key="2">
    <source>
        <dbReference type="ARBA" id="ARBA00023043"/>
    </source>
</evidence>
<name>A0A485LLW2_9STRA</name>
<feature type="region of interest" description="Disordered" evidence="3">
    <location>
        <begin position="205"/>
        <end position="225"/>
    </location>
</feature>
<dbReference type="PANTHER" id="PTHR24123">
    <property type="entry name" value="ANKYRIN REPEAT-CONTAINING"/>
    <property type="match status" value="1"/>
</dbReference>
<organism evidence="5 6">
    <name type="scientific">Aphanomyces stellatus</name>
    <dbReference type="NCBI Taxonomy" id="120398"/>
    <lineage>
        <taxon>Eukaryota</taxon>
        <taxon>Sar</taxon>
        <taxon>Stramenopiles</taxon>
        <taxon>Oomycota</taxon>
        <taxon>Saprolegniomycetes</taxon>
        <taxon>Saprolegniales</taxon>
        <taxon>Verrucalvaceae</taxon>
        <taxon>Aphanomyces</taxon>
    </lineage>
</organism>
<gene>
    <name evidence="5" type="primary">Aste57867_21359</name>
    <name evidence="4" type="ORF">As57867_021290</name>
    <name evidence="5" type="ORF">ASTE57867_21359</name>
</gene>
<accession>A0A485LLW2</accession>
<keyword evidence="6" id="KW-1185">Reference proteome</keyword>
<evidence type="ECO:0000313" key="4">
    <source>
        <dbReference type="EMBL" id="KAF0686855.1"/>
    </source>
</evidence>
<evidence type="ECO:0000256" key="3">
    <source>
        <dbReference type="SAM" id="MobiDB-lite"/>
    </source>
</evidence>
<dbReference type="InterPro" id="IPR036770">
    <property type="entry name" value="Ankyrin_rpt-contain_sf"/>
</dbReference>
<proteinExistence type="predicted"/>
<dbReference type="EMBL" id="VJMH01006970">
    <property type="protein sequence ID" value="KAF0686855.1"/>
    <property type="molecule type" value="Genomic_DNA"/>
</dbReference>
<dbReference type="Proteomes" id="UP000332933">
    <property type="component" value="Unassembled WGS sequence"/>
</dbReference>
<dbReference type="InterPro" id="IPR051165">
    <property type="entry name" value="Multifunctional_ANK_Repeat"/>
</dbReference>
<dbReference type="PANTHER" id="PTHR24123:SF33">
    <property type="entry name" value="PROTEIN HOS4"/>
    <property type="match status" value="1"/>
</dbReference>
<sequence>MSTHQNVLVSVASLGKNDEVQILLSCGANPSSPDCDGILPLVAVQYGHKSIGRRLLETGAKGDCHDKVAAPSRHWIRNGHLSRTEALVQLLLVVGADANLATNVDISAILVPLDSNEQYQHFVNGHNKVVKRLLGAGANPNQISSIGRARDVAVQQGHIHVVHAVDEALAQSHLQSGTDLAQSLLQAAATGDVFQVADLLQQGVDPTSVNKARPPPSKRSRLKGL</sequence>
<feature type="compositionally biased region" description="Basic residues" evidence="3">
    <location>
        <begin position="216"/>
        <end position="225"/>
    </location>
</feature>
<evidence type="ECO:0000256" key="1">
    <source>
        <dbReference type="ARBA" id="ARBA00022737"/>
    </source>
</evidence>
<reference evidence="5 6" key="1">
    <citation type="submission" date="2019-03" db="EMBL/GenBank/DDBJ databases">
        <authorList>
            <person name="Gaulin E."/>
            <person name="Dumas B."/>
        </authorList>
    </citation>
    <scope>NUCLEOTIDE SEQUENCE [LARGE SCALE GENOMIC DNA]</scope>
    <source>
        <strain evidence="5">CBS 568.67</strain>
    </source>
</reference>
<dbReference type="Gene3D" id="1.25.40.20">
    <property type="entry name" value="Ankyrin repeat-containing domain"/>
    <property type="match status" value="2"/>
</dbReference>
<keyword evidence="1" id="KW-0677">Repeat</keyword>
<dbReference type="EMBL" id="CAADRA010006996">
    <property type="protein sequence ID" value="VFT98031.1"/>
    <property type="molecule type" value="Genomic_DNA"/>
</dbReference>
<evidence type="ECO:0000313" key="5">
    <source>
        <dbReference type="EMBL" id="VFT98031.1"/>
    </source>
</evidence>
<keyword evidence="2" id="KW-0040">ANK repeat</keyword>
<dbReference type="AlphaFoldDB" id="A0A485LLW2"/>
<evidence type="ECO:0000313" key="6">
    <source>
        <dbReference type="Proteomes" id="UP000332933"/>
    </source>
</evidence>
<reference evidence="4" key="2">
    <citation type="submission" date="2019-06" db="EMBL/GenBank/DDBJ databases">
        <title>Genomics analysis of Aphanomyces spp. identifies a new class of oomycete effector associated with host adaptation.</title>
        <authorList>
            <person name="Gaulin E."/>
        </authorList>
    </citation>
    <scope>NUCLEOTIDE SEQUENCE</scope>
    <source>
        <strain evidence="4">CBS 578.67</strain>
    </source>
</reference>
<dbReference type="SUPFAM" id="SSF48403">
    <property type="entry name" value="Ankyrin repeat"/>
    <property type="match status" value="1"/>
</dbReference>
<dbReference type="OrthoDB" id="4772757at2759"/>
<protein>
    <submittedName>
        <fullName evidence="5">Aste57867_21359 protein</fullName>
    </submittedName>
</protein>